<dbReference type="Pfam" id="PF03466">
    <property type="entry name" value="LysR_substrate"/>
    <property type="match status" value="1"/>
</dbReference>
<dbReference type="Gene3D" id="1.10.10.10">
    <property type="entry name" value="Winged helix-like DNA-binding domain superfamily/Winged helix DNA-binding domain"/>
    <property type="match status" value="1"/>
</dbReference>
<dbReference type="PRINTS" id="PR00039">
    <property type="entry name" value="HTHLYSR"/>
</dbReference>
<dbReference type="OrthoDB" id="9791253at2"/>
<evidence type="ECO:0000259" key="5">
    <source>
        <dbReference type="PROSITE" id="PS50931"/>
    </source>
</evidence>
<feature type="domain" description="HTH lysR-type" evidence="5">
    <location>
        <begin position="1"/>
        <end position="58"/>
    </location>
</feature>
<dbReference type="InterPro" id="IPR000847">
    <property type="entry name" value="LysR_HTH_N"/>
</dbReference>
<evidence type="ECO:0000313" key="7">
    <source>
        <dbReference type="Proteomes" id="UP000219439"/>
    </source>
</evidence>
<gene>
    <name evidence="6" type="ORF">SAMN06265368_2270</name>
</gene>
<keyword evidence="3 6" id="KW-0238">DNA-binding</keyword>
<dbReference type="EMBL" id="OBEL01000002">
    <property type="protein sequence ID" value="SNZ19190.1"/>
    <property type="molecule type" value="Genomic_DNA"/>
</dbReference>
<dbReference type="RefSeq" id="WP_097153551.1">
    <property type="nucleotide sequence ID" value="NZ_OBEL01000002.1"/>
</dbReference>
<evidence type="ECO:0000256" key="1">
    <source>
        <dbReference type="ARBA" id="ARBA00009437"/>
    </source>
</evidence>
<keyword evidence="4" id="KW-0804">Transcription</keyword>
<dbReference type="InterPro" id="IPR050950">
    <property type="entry name" value="HTH-type_LysR_regulators"/>
</dbReference>
<organism evidence="6 7">
    <name type="scientific">Cohaesibacter gelatinilyticus</name>
    <dbReference type="NCBI Taxonomy" id="372072"/>
    <lineage>
        <taxon>Bacteria</taxon>
        <taxon>Pseudomonadati</taxon>
        <taxon>Pseudomonadota</taxon>
        <taxon>Alphaproteobacteria</taxon>
        <taxon>Hyphomicrobiales</taxon>
        <taxon>Cohaesibacteraceae</taxon>
    </lineage>
</organism>
<keyword evidence="7" id="KW-1185">Reference proteome</keyword>
<dbReference type="SUPFAM" id="SSF46785">
    <property type="entry name" value="Winged helix' DNA-binding domain"/>
    <property type="match status" value="1"/>
</dbReference>
<dbReference type="FunFam" id="1.10.10.10:FF:000001">
    <property type="entry name" value="LysR family transcriptional regulator"/>
    <property type="match status" value="1"/>
</dbReference>
<name>A0A285PBQ7_9HYPH</name>
<dbReference type="Proteomes" id="UP000219439">
    <property type="component" value="Unassembled WGS sequence"/>
</dbReference>
<dbReference type="GO" id="GO:0003700">
    <property type="term" value="F:DNA-binding transcription factor activity"/>
    <property type="evidence" value="ECO:0007669"/>
    <property type="project" value="InterPro"/>
</dbReference>
<dbReference type="CDD" id="cd05466">
    <property type="entry name" value="PBP2_LTTR_substrate"/>
    <property type="match status" value="1"/>
</dbReference>
<dbReference type="SUPFAM" id="SSF53850">
    <property type="entry name" value="Periplasmic binding protein-like II"/>
    <property type="match status" value="1"/>
</dbReference>
<dbReference type="GO" id="GO:0003677">
    <property type="term" value="F:DNA binding"/>
    <property type="evidence" value="ECO:0007669"/>
    <property type="project" value="UniProtKB-KW"/>
</dbReference>
<dbReference type="PROSITE" id="PS50931">
    <property type="entry name" value="HTH_LYSR"/>
    <property type="match status" value="1"/>
</dbReference>
<sequence>MNFQHLRFAIAVAQTGSFTRAADACCVTQPALSNAIGQLEEELGGRLFERTTRSVTLTAFGTLMIEKMEQIVAARLDLLTSASDYLTRDDKLIRIGQSPLISADFSQSMLSRARQFQLDLVLTEMNKADIGPALQSGTIDVGLCPAPQNSTTLKSAPIYTEPLFVVSDQKNQTPTGSSKLTDIAGQKILLVPDDCGLSDTVRFLFQDQKLTMDEYEGRALAYHVLEKWAHLGIGATVLPASQVTRTDYARPLKTTDDTFASIQFEAHWMARQETRSSFDALMACLGTSR</sequence>
<comment type="similarity">
    <text evidence="1">Belongs to the LysR transcriptional regulatory family.</text>
</comment>
<evidence type="ECO:0000256" key="3">
    <source>
        <dbReference type="ARBA" id="ARBA00023125"/>
    </source>
</evidence>
<dbReference type="AlphaFoldDB" id="A0A285PBQ7"/>
<accession>A0A285PBQ7</accession>
<proteinExistence type="inferred from homology"/>
<dbReference type="PANTHER" id="PTHR30419">
    <property type="entry name" value="HTH-TYPE TRANSCRIPTIONAL REGULATOR YBHD"/>
    <property type="match status" value="1"/>
</dbReference>
<dbReference type="InterPro" id="IPR036388">
    <property type="entry name" value="WH-like_DNA-bd_sf"/>
</dbReference>
<reference evidence="6 7" key="1">
    <citation type="submission" date="2017-09" db="EMBL/GenBank/DDBJ databases">
        <authorList>
            <person name="Ehlers B."/>
            <person name="Leendertz F.H."/>
        </authorList>
    </citation>
    <scope>NUCLEOTIDE SEQUENCE [LARGE SCALE GENOMIC DNA]</scope>
    <source>
        <strain evidence="6 7">DSM 18289</strain>
    </source>
</reference>
<evidence type="ECO:0000313" key="6">
    <source>
        <dbReference type="EMBL" id="SNZ19190.1"/>
    </source>
</evidence>
<evidence type="ECO:0000256" key="2">
    <source>
        <dbReference type="ARBA" id="ARBA00023015"/>
    </source>
</evidence>
<dbReference type="Pfam" id="PF00126">
    <property type="entry name" value="HTH_1"/>
    <property type="match status" value="1"/>
</dbReference>
<dbReference type="GO" id="GO:0005829">
    <property type="term" value="C:cytosol"/>
    <property type="evidence" value="ECO:0007669"/>
    <property type="project" value="TreeGrafter"/>
</dbReference>
<protein>
    <submittedName>
        <fullName evidence="6">DNA-binding transcriptional regulator, LysR family</fullName>
    </submittedName>
</protein>
<evidence type="ECO:0000256" key="4">
    <source>
        <dbReference type="ARBA" id="ARBA00023163"/>
    </source>
</evidence>
<dbReference type="Gene3D" id="3.40.190.10">
    <property type="entry name" value="Periplasmic binding protein-like II"/>
    <property type="match status" value="2"/>
</dbReference>
<dbReference type="InterPro" id="IPR036390">
    <property type="entry name" value="WH_DNA-bd_sf"/>
</dbReference>
<keyword evidence="2" id="KW-0805">Transcription regulation</keyword>
<dbReference type="InterPro" id="IPR005119">
    <property type="entry name" value="LysR_subst-bd"/>
</dbReference>